<accession>A0A5D8QFA7</accession>
<evidence type="ECO:0000256" key="23">
    <source>
        <dbReference type="PIRSR" id="PIRSR039102-1"/>
    </source>
</evidence>
<keyword evidence="13 22" id="KW-0133">Cell shape</keyword>
<evidence type="ECO:0000256" key="12">
    <source>
        <dbReference type="ARBA" id="ARBA00022842"/>
    </source>
</evidence>
<evidence type="ECO:0000256" key="15">
    <source>
        <dbReference type="ARBA" id="ARBA00023211"/>
    </source>
</evidence>
<dbReference type="FunFam" id="3.30.470.20:FF:000008">
    <property type="entry name" value="D-alanine--D-alanine ligase"/>
    <property type="match status" value="1"/>
</dbReference>
<dbReference type="EC" id="6.3.2.4" evidence="6 22"/>
<evidence type="ECO:0000256" key="11">
    <source>
        <dbReference type="ARBA" id="ARBA00022840"/>
    </source>
</evidence>
<evidence type="ECO:0000256" key="16">
    <source>
        <dbReference type="ARBA" id="ARBA00023316"/>
    </source>
</evidence>
<keyword evidence="15 24" id="KW-0464">Manganese</keyword>
<evidence type="ECO:0000256" key="3">
    <source>
        <dbReference type="ARBA" id="ARBA00004496"/>
    </source>
</evidence>
<evidence type="ECO:0000256" key="22">
    <source>
        <dbReference type="HAMAP-Rule" id="MF_00047"/>
    </source>
</evidence>
<dbReference type="GO" id="GO:0009252">
    <property type="term" value="P:peptidoglycan biosynthetic process"/>
    <property type="evidence" value="ECO:0007669"/>
    <property type="project" value="UniProtKB-UniRule"/>
</dbReference>
<dbReference type="Gene3D" id="3.30.470.20">
    <property type="entry name" value="ATP-grasp fold, B domain"/>
    <property type="match status" value="1"/>
</dbReference>
<feature type="active site" evidence="23">
    <location>
        <position position="324"/>
    </location>
</feature>
<dbReference type="InterPro" id="IPR011761">
    <property type="entry name" value="ATP-grasp"/>
</dbReference>
<comment type="caution">
    <text evidence="27">The sequence shown here is derived from an EMBL/GenBank/DDBJ whole genome shotgun (WGS) entry which is preliminary data.</text>
</comment>
<protein>
    <recommendedName>
        <fullName evidence="19 22">D-alanine--D-alanine ligase</fullName>
        <ecNumber evidence="6 22">6.3.2.4</ecNumber>
    </recommendedName>
    <alternativeName>
        <fullName evidence="21 22">D-Ala-D-Ala ligase</fullName>
    </alternativeName>
    <alternativeName>
        <fullName evidence="20 22">D-alanylalanine synthetase</fullName>
    </alternativeName>
</protein>
<evidence type="ECO:0000256" key="19">
    <source>
        <dbReference type="ARBA" id="ARBA00068427"/>
    </source>
</evidence>
<sequence length="356" mass="39735">MPLKLGVLFGGQSGEHEVSLMSAASVMKNIDRQKFEIIPIGITKNGHWYLYKGDIDDIQNGNWLDNSYKAILPPDPSYHGLIYFVNGEIKIERLDAVFPVLHGPRGEDGTIQGLLELANIPYVGAGVTSSAVGMDKVFTKKLLEHAGLPIVPYLVFTKKQWYGQSEDVAENIETRLGYPNFVKPANLGSSVGITKVHDRVELTEALNLAARYDRKIIVEKSINCKDVECSVLGNENPRASTVGEIMPAREFYDYQAKYCDTATRLLIPAQLPDEKIEEIRTLAVKAYKVLDCQGMARVDFFYENGTGNVYVNELNTIPGFTHVSMYPKLWEASGLAYGKLLEDLIDLALERFQDVH</sequence>
<evidence type="ECO:0000256" key="9">
    <source>
        <dbReference type="ARBA" id="ARBA00022723"/>
    </source>
</evidence>
<evidence type="ECO:0000256" key="14">
    <source>
        <dbReference type="ARBA" id="ARBA00022984"/>
    </source>
</evidence>
<dbReference type="InterPro" id="IPR013815">
    <property type="entry name" value="ATP_grasp_subdomain_1"/>
</dbReference>
<name>A0A5D8QFA7_9THEO</name>
<keyword evidence="7 22" id="KW-0963">Cytoplasm</keyword>
<evidence type="ECO:0000256" key="20">
    <source>
        <dbReference type="ARBA" id="ARBA00076288"/>
    </source>
</evidence>
<evidence type="ECO:0000256" key="17">
    <source>
        <dbReference type="ARBA" id="ARBA00047614"/>
    </source>
</evidence>
<dbReference type="FunFam" id="3.30.1490.20:FF:000007">
    <property type="entry name" value="D-alanine--D-alanine ligase"/>
    <property type="match status" value="1"/>
</dbReference>
<dbReference type="InterPro" id="IPR000291">
    <property type="entry name" value="D-Ala_lig_Van_CS"/>
</dbReference>
<dbReference type="PANTHER" id="PTHR23132:SF25">
    <property type="entry name" value="D-ALANINE--D-ALANINE LIGASE A"/>
    <property type="match status" value="1"/>
</dbReference>
<dbReference type="NCBIfam" id="TIGR01205">
    <property type="entry name" value="D_ala_D_alaTIGR"/>
    <property type="match status" value="1"/>
</dbReference>
<comment type="pathway">
    <text evidence="4 22">Cell wall biogenesis; peptidoglycan biosynthesis.</text>
</comment>
<dbReference type="Gene3D" id="3.40.50.20">
    <property type="match status" value="1"/>
</dbReference>
<evidence type="ECO:0000256" key="2">
    <source>
        <dbReference type="ARBA" id="ARBA00003921"/>
    </source>
</evidence>
<dbReference type="Pfam" id="PF07478">
    <property type="entry name" value="Dala_Dala_lig_C"/>
    <property type="match status" value="1"/>
</dbReference>
<evidence type="ECO:0000256" key="25">
    <source>
        <dbReference type="PROSITE-ProRule" id="PRU00409"/>
    </source>
</evidence>
<evidence type="ECO:0000256" key="7">
    <source>
        <dbReference type="ARBA" id="ARBA00022490"/>
    </source>
</evidence>
<dbReference type="PROSITE" id="PS00843">
    <property type="entry name" value="DALA_DALA_LIGASE_1"/>
    <property type="match status" value="1"/>
</dbReference>
<evidence type="ECO:0000256" key="1">
    <source>
        <dbReference type="ARBA" id="ARBA00001936"/>
    </source>
</evidence>
<dbReference type="InterPro" id="IPR005905">
    <property type="entry name" value="D_ala_D_ala"/>
</dbReference>
<dbReference type="PROSITE" id="PS00844">
    <property type="entry name" value="DALA_DALA_LIGASE_2"/>
    <property type="match status" value="1"/>
</dbReference>
<dbReference type="GO" id="GO:0005829">
    <property type="term" value="C:cytosol"/>
    <property type="evidence" value="ECO:0007669"/>
    <property type="project" value="TreeGrafter"/>
</dbReference>
<evidence type="ECO:0000256" key="4">
    <source>
        <dbReference type="ARBA" id="ARBA00004752"/>
    </source>
</evidence>
<keyword evidence="14 22" id="KW-0573">Peptidoglycan synthesis</keyword>
<dbReference type="GO" id="GO:0008360">
    <property type="term" value="P:regulation of cell shape"/>
    <property type="evidence" value="ECO:0007669"/>
    <property type="project" value="UniProtKB-KW"/>
</dbReference>
<dbReference type="RefSeq" id="WP_149544438.1">
    <property type="nucleotide sequence ID" value="NZ_VTPS01000003.1"/>
</dbReference>
<feature type="binding site" evidence="24">
    <location>
        <position position="315"/>
    </location>
    <ligand>
        <name>Mg(2+)</name>
        <dbReference type="ChEBI" id="CHEBI:18420"/>
        <label>2</label>
    </ligand>
</feature>
<dbReference type="GO" id="GO:0008716">
    <property type="term" value="F:D-alanine-D-alanine ligase activity"/>
    <property type="evidence" value="ECO:0007669"/>
    <property type="project" value="UniProtKB-UniRule"/>
</dbReference>
<keyword evidence="12 24" id="KW-0460">Magnesium</keyword>
<dbReference type="GO" id="GO:0005524">
    <property type="term" value="F:ATP binding"/>
    <property type="evidence" value="ECO:0007669"/>
    <property type="project" value="UniProtKB-UniRule"/>
</dbReference>
<feature type="domain" description="ATP-grasp" evidence="26">
    <location>
        <begin position="140"/>
        <end position="346"/>
    </location>
</feature>
<dbReference type="UniPathway" id="UPA00219"/>
<comment type="catalytic activity">
    <reaction evidence="17 22">
        <text>2 D-alanine + ATP = D-alanyl-D-alanine + ADP + phosphate + H(+)</text>
        <dbReference type="Rhea" id="RHEA:11224"/>
        <dbReference type="ChEBI" id="CHEBI:15378"/>
        <dbReference type="ChEBI" id="CHEBI:30616"/>
        <dbReference type="ChEBI" id="CHEBI:43474"/>
        <dbReference type="ChEBI" id="CHEBI:57416"/>
        <dbReference type="ChEBI" id="CHEBI:57822"/>
        <dbReference type="ChEBI" id="CHEBI:456216"/>
        <dbReference type="EC" id="6.3.2.4"/>
    </reaction>
</comment>
<keyword evidence="28" id="KW-1185">Reference proteome</keyword>
<dbReference type="InterPro" id="IPR011127">
    <property type="entry name" value="Dala_Dala_lig_N"/>
</dbReference>
<proteinExistence type="inferred from homology"/>
<evidence type="ECO:0000256" key="8">
    <source>
        <dbReference type="ARBA" id="ARBA00022598"/>
    </source>
</evidence>
<comment type="similarity">
    <text evidence="5 22">Belongs to the D-alanine--D-alanine ligase family.</text>
</comment>
<dbReference type="NCBIfam" id="NF002378">
    <property type="entry name" value="PRK01372.1"/>
    <property type="match status" value="1"/>
</dbReference>
<dbReference type="PROSITE" id="PS50975">
    <property type="entry name" value="ATP_GRASP"/>
    <property type="match status" value="1"/>
</dbReference>
<dbReference type="HAMAP" id="MF_00047">
    <property type="entry name" value="Dala_Dala_lig"/>
    <property type="match status" value="1"/>
</dbReference>
<dbReference type="PANTHER" id="PTHR23132">
    <property type="entry name" value="D-ALANINE--D-ALANINE LIGASE"/>
    <property type="match status" value="1"/>
</dbReference>
<dbReference type="GO" id="GO:0046872">
    <property type="term" value="F:metal ion binding"/>
    <property type="evidence" value="ECO:0007669"/>
    <property type="project" value="UniProtKB-KW"/>
</dbReference>
<keyword evidence="11 25" id="KW-0067">ATP-binding</keyword>
<evidence type="ECO:0000313" key="27">
    <source>
        <dbReference type="EMBL" id="TZE82879.1"/>
    </source>
</evidence>
<comment type="function">
    <text evidence="2 22">Cell wall formation.</text>
</comment>
<dbReference type="NCBIfam" id="NF002528">
    <property type="entry name" value="PRK01966.1-4"/>
    <property type="match status" value="1"/>
</dbReference>
<dbReference type="SUPFAM" id="SSF56059">
    <property type="entry name" value="Glutathione synthetase ATP-binding domain-like"/>
    <property type="match status" value="1"/>
</dbReference>
<feature type="binding site" evidence="24">
    <location>
        <position position="313"/>
    </location>
    <ligand>
        <name>Mg(2+)</name>
        <dbReference type="ChEBI" id="CHEBI:18420"/>
        <label>2</label>
    </ligand>
</feature>
<evidence type="ECO:0000256" key="6">
    <source>
        <dbReference type="ARBA" id="ARBA00012216"/>
    </source>
</evidence>
<dbReference type="Proteomes" id="UP000322976">
    <property type="component" value="Unassembled WGS sequence"/>
</dbReference>
<comment type="cofactor">
    <cofactor evidence="1">
        <name>Mn(2+)</name>
        <dbReference type="ChEBI" id="CHEBI:29035"/>
    </cofactor>
</comment>
<dbReference type="SUPFAM" id="SSF52440">
    <property type="entry name" value="PreATP-grasp domain"/>
    <property type="match status" value="1"/>
</dbReference>
<keyword evidence="16 22" id="KW-0961">Cell wall biogenesis/degradation</keyword>
<evidence type="ECO:0000256" key="13">
    <source>
        <dbReference type="ARBA" id="ARBA00022960"/>
    </source>
</evidence>
<feature type="binding site" evidence="24">
    <location>
        <position position="299"/>
    </location>
    <ligand>
        <name>Mg(2+)</name>
        <dbReference type="ChEBI" id="CHEBI:18420"/>
        <label>1</label>
    </ligand>
</feature>
<feature type="active site" evidence="23">
    <location>
        <position position="189"/>
    </location>
</feature>
<dbReference type="InterPro" id="IPR011095">
    <property type="entry name" value="Dala_Dala_lig_C"/>
</dbReference>
<evidence type="ECO:0000259" key="26">
    <source>
        <dbReference type="PROSITE" id="PS50975"/>
    </source>
</evidence>
<dbReference type="EMBL" id="VTPS01000003">
    <property type="protein sequence ID" value="TZE82879.1"/>
    <property type="molecule type" value="Genomic_DNA"/>
</dbReference>
<keyword evidence="10 25" id="KW-0547">Nucleotide-binding</keyword>
<evidence type="ECO:0000256" key="10">
    <source>
        <dbReference type="ARBA" id="ARBA00022741"/>
    </source>
</evidence>
<keyword evidence="9 24" id="KW-0479">Metal-binding</keyword>
<comment type="pathway">
    <text evidence="18">Glycan biosynthesis.</text>
</comment>
<dbReference type="GO" id="GO:0071555">
    <property type="term" value="P:cell wall organization"/>
    <property type="evidence" value="ECO:0007669"/>
    <property type="project" value="UniProtKB-KW"/>
</dbReference>
<comment type="cofactor">
    <cofactor evidence="24">
        <name>Mg(2+)</name>
        <dbReference type="ChEBI" id="CHEBI:18420"/>
    </cofactor>
    <cofactor evidence="24">
        <name>Mn(2+)</name>
        <dbReference type="ChEBI" id="CHEBI:29035"/>
    </cofactor>
    <text evidence="24">Binds 2 magnesium or manganese ions per subunit.</text>
</comment>
<dbReference type="Pfam" id="PF01820">
    <property type="entry name" value="Dala_Dala_lig_N"/>
    <property type="match status" value="1"/>
</dbReference>
<evidence type="ECO:0000313" key="28">
    <source>
        <dbReference type="Proteomes" id="UP000322976"/>
    </source>
</evidence>
<evidence type="ECO:0000256" key="18">
    <source>
        <dbReference type="ARBA" id="ARBA00060592"/>
    </source>
</evidence>
<evidence type="ECO:0000256" key="24">
    <source>
        <dbReference type="PIRSR" id="PIRSR039102-3"/>
    </source>
</evidence>
<evidence type="ECO:0000256" key="5">
    <source>
        <dbReference type="ARBA" id="ARBA00010871"/>
    </source>
</evidence>
<dbReference type="PIRSF" id="PIRSF039102">
    <property type="entry name" value="Ddl/VanB"/>
    <property type="match status" value="1"/>
</dbReference>
<comment type="subcellular location">
    <subcellularLocation>
        <location evidence="3 22">Cytoplasm</location>
    </subcellularLocation>
</comment>
<reference evidence="27 28" key="1">
    <citation type="submission" date="2019-08" db="EMBL/GenBank/DDBJ databases">
        <title>Calorimonas adulescens gen. nov., sp. nov., an anaerobic thermophilic bacterium from Sakhalin hot spring.</title>
        <authorList>
            <person name="Khomyakova M.A."/>
            <person name="Merkel A.Y."/>
            <person name="Novikov A."/>
            <person name="Bonch-Osmolovskaya E.A."/>
            <person name="Slobodkin A.I."/>
        </authorList>
    </citation>
    <scope>NUCLEOTIDE SEQUENCE [LARGE SCALE GENOMIC DNA]</scope>
    <source>
        <strain evidence="27 28">A05MB</strain>
    </source>
</reference>
<feature type="active site" evidence="23">
    <location>
        <position position="15"/>
    </location>
</feature>
<dbReference type="Gene3D" id="3.30.1490.20">
    <property type="entry name" value="ATP-grasp fold, A domain"/>
    <property type="match status" value="1"/>
</dbReference>
<organism evidence="27 28">
    <name type="scientific">Calorimonas adulescens</name>
    <dbReference type="NCBI Taxonomy" id="2606906"/>
    <lineage>
        <taxon>Bacteria</taxon>
        <taxon>Bacillati</taxon>
        <taxon>Bacillota</taxon>
        <taxon>Clostridia</taxon>
        <taxon>Thermoanaerobacterales</taxon>
        <taxon>Thermoanaerobacteraceae</taxon>
        <taxon>Calorimonas</taxon>
    </lineage>
</organism>
<evidence type="ECO:0000256" key="21">
    <source>
        <dbReference type="ARBA" id="ARBA00077154"/>
    </source>
</evidence>
<dbReference type="InterPro" id="IPR016185">
    <property type="entry name" value="PreATP-grasp_dom_sf"/>
</dbReference>
<dbReference type="AlphaFoldDB" id="A0A5D8QFA7"/>
<feature type="binding site" evidence="24">
    <location>
        <position position="313"/>
    </location>
    <ligand>
        <name>Mg(2+)</name>
        <dbReference type="ChEBI" id="CHEBI:18420"/>
        <label>1</label>
    </ligand>
</feature>
<keyword evidence="8 22" id="KW-0436">Ligase</keyword>
<gene>
    <name evidence="22" type="primary">ddl</name>
    <name evidence="27" type="ORF">FWJ32_02690</name>
</gene>